<dbReference type="RefSeq" id="WP_013184539.1">
    <property type="nucleotide sequence ID" value="NC_014228.1"/>
</dbReference>
<keyword evidence="2" id="KW-1185">Reference proteome</keyword>
<dbReference type="Proteomes" id="UP000008075">
    <property type="component" value="Chromosome"/>
</dbReference>
<dbReference type="STRING" id="406817.XNC1_2608"/>
<dbReference type="AlphaFoldDB" id="D3VHL7"/>
<evidence type="ECO:0000313" key="2">
    <source>
        <dbReference type="Proteomes" id="UP000008075"/>
    </source>
</evidence>
<dbReference type="EMBL" id="FN667742">
    <property type="protein sequence ID" value="CBJ90662.1"/>
    <property type="molecule type" value="Genomic_DNA"/>
</dbReference>
<dbReference type="HOGENOM" id="CLU_2588937_0_0_6"/>
<accession>D3VHL7</accession>
<proteinExistence type="predicted"/>
<dbReference type="GeneID" id="24905053"/>
<name>D3VHL7_XENNA</name>
<gene>
    <name evidence="1" type="ordered locus">XNC1_2608</name>
</gene>
<reference evidence="1 2" key="1">
    <citation type="journal article" date="2011" name="PLoS ONE">
        <title>The entomopathogenic bacterial endosymbionts xenorhabdus and photorhabdus: convergent lifestyles from divergent genomes.</title>
        <authorList>
            <person name="Chaston J.M."/>
            <person name="Suen G."/>
            <person name="Tucker S.L."/>
            <person name="Andersen A.W."/>
            <person name="Bhasin A."/>
            <person name="Bode E."/>
            <person name="Bode H.B."/>
            <person name="Brachmann A.O."/>
            <person name="Cowles C.E."/>
            <person name="Cowles K.N."/>
            <person name="Darby C."/>
            <person name="de Leon L."/>
            <person name="Drace K."/>
            <person name="Du Z."/>
            <person name="Givaudan A."/>
            <person name="Herbert Tran E.E."/>
            <person name="Jewell K.A."/>
            <person name="Knack J.J."/>
            <person name="Krasomil-Osterfeld K.C."/>
            <person name="Kukor R."/>
            <person name="Lanois A."/>
            <person name="Latreille P."/>
            <person name="Leimgruber N.K."/>
            <person name="Lipke C.M."/>
            <person name="Liu R."/>
            <person name="Lu X."/>
            <person name="Martens E.C."/>
            <person name="Marri P.R."/>
            <person name="Medigue C."/>
            <person name="Menard M.L."/>
            <person name="Miller N.M."/>
            <person name="Morales-Soto N."/>
            <person name="Norton S."/>
            <person name="Ogier J.C."/>
            <person name="Orchard S.S."/>
            <person name="Park D."/>
            <person name="Park Y."/>
            <person name="Qurollo B.A."/>
            <person name="Sugar D.R."/>
            <person name="Richards G.R."/>
            <person name="Rouy Z."/>
            <person name="Slominski B."/>
            <person name="Slominski K."/>
            <person name="Snyder H."/>
            <person name="Tjaden B.C."/>
            <person name="van der Hoeven R."/>
            <person name="Welch R.D."/>
            <person name="Wheeler C."/>
            <person name="Xiang B."/>
            <person name="Barbazuk B."/>
            <person name="Gaudriault S."/>
            <person name="Goodner B."/>
            <person name="Slater S.C."/>
            <person name="Forst S."/>
            <person name="Goldman B.S."/>
            <person name="Goodrich-Blair H."/>
        </authorList>
    </citation>
    <scope>NUCLEOTIDE SEQUENCE [LARGE SCALE GENOMIC DNA]</scope>
    <source>
        <strain evidence="2">ATCC 19061 / DSM 3370 / CCUG 14189 / LMG 1036 / NCIMB 9965 / AN6</strain>
    </source>
</reference>
<protein>
    <submittedName>
        <fullName evidence="1">Uncharacterized protein</fullName>
    </submittedName>
</protein>
<sequence length="87" mass="10225">MKNQASSMTSGIEAEKEVHEKIYLNCKDFYSMNYQKYLDKSLSLEVVAEFYKNLLYYYQNGTRSDEIIKLNKNAHLLDFIHDIGGLF</sequence>
<evidence type="ECO:0000313" key="1">
    <source>
        <dbReference type="EMBL" id="CBJ90662.1"/>
    </source>
</evidence>
<dbReference type="KEGG" id="xne:XNC1_2608"/>
<organism evidence="1 2">
    <name type="scientific">Xenorhabdus nematophila (strain ATCC 19061 / DSM 3370 / CCUG 14189 / LMG 1036 / NCIMB 9965 / AN6)</name>
    <dbReference type="NCBI Taxonomy" id="406817"/>
    <lineage>
        <taxon>Bacteria</taxon>
        <taxon>Pseudomonadati</taxon>
        <taxon>Pseudomonadota</taxon>
        <taxon>Gammaproteobacteria</taxon>
        <taxon>Enterobacterales</taxon>
        <taxon>Morganellaceae</taxon>
        <taxon>Xenorhabdus</taxon>
    </lineage>
</organism>